<feature type="region of interest" description="Disordered" evidence="1">
    <location>
        <begin position="108"/>
        <end position="132"/>
    </location>
</feature>
<accession>A0AAW1N7C0</accession>
<dbReference type="PANTHER" id="PTHR33480:SF1">
    <property type="entry name" value="TYR RECOMBINASE DOMAIN-CONTAINING PROTEIN"/>
    <property type="match status" value="1"/>
</dbReference>
<keyword evidence="3" id="KW-1185">Reference proteome</keyword>
<evidence type="ECO:0000313" key="3">
    <source>
        <dbReference type="Proteomes" id="UP001458880"/>
    </source>
</evidence>
<proteinExistence type="predicted"/>
<evidence type="ECO:0000256" key="1">
    <source>
        <dbReference type="SAM" id="MobiDB-lite"/>
    </source>
</evidence>
<comment type="caution">
    <text evidence="2">The sequence shown here is derived from an EMBL/GenBank/DDBJ whole genome shotgun (WGS) entry which is preliminary data.</text>
</comment>
<name>A0AAW1N7C0_POPJA</name>
<feature type="compositionally biased region" description="Acidic residues" evidence="1">
    <location>
        <begin position="109"/>
        <end position="126"/>
    </location>
</feature>
<protein>
    <recommendedName>
        <fullName evidence="4">C2H2-type domain-containing protein</fullName>
    </recommendedName>
</protein>
<evidence type="ECO:0000313" key="2">
    <source>
        <dbReference type="EMBL" id="KAK9754233.1"/>
    </source>
</evidence>
<gene>
    <name evidence="2" type="ORF">QE152_g1632</name>
</gene>
<dbReference type="Proteomes" id="UP001458880">
    <property type="component" value="Unassembled WGS sequence"/>
</dbReference>
<evidence type="ECO:0008006" key="4">
    <source>
        <dbReference type="Google" id="ProtNLM"/>
    </source>
</evidence>
<organism evidence="2 3">
    <name type="scientific">Popillia japonica</name>
    <name type="common">Japanese beetle</name>
    <dbReference type="NCBI Taxonomy" id="7064"/>
    <lineage>
        <taxon>Eukaryota</taxon>
        <taxon>Metazoa</taxon>
        <taxon>Ecdysozoa</taxon>
        <taxon>Arthropoda</taxon>
        <taxon>Hexapoda</taxon>
        <taxon>Insecta</taxon>
        <taxon>Pterygota</taxon>
        <taxon>Neoptera</taxon>
        <taxon>Endopterygota</taxon>
        <taxon>Coleoptera</taxon>
        <taxon>Polyphaga</taxon>
        <taxon>Scarabaeiformia</taxon>
        <taxon>Scarabaeidae</taxon>
        <taxon>Rutelinae</taxon>
        <taxon>Popillia</taxon>
    </lineage>
</organism>
<reference evidence="2 3" key="1">
    <citation type="journal article" date="2024" name="BMC Genomics">
        <title>De novo assembly and annotation of Popillia japonica's genome with initial clues to its potential as an invasive pest.</title>
        <authorList>
            <person name="Cucini C."/>
            <person name="Boschi S."/>
            <person name="Funari R."/>
            <person name="Cardaioli E."/>
            <person name="Iannotti N."/>
            <person name="Marturano G."/>
            <person name="Paoli F."/>
            <person name="Bruttini M."/>
            <person name="Carapelli A."/>
            <person name="Frati F."/>
            <person name="Nardi F."/>
        </authorList>
    </citation>
    <scope>NUCLEOTIDE SEQUENCE [LARGE SCALE GENOMIC DNA]</scope>
    <source>
        <strain evidence="2">DMR45628</strain>
    </source>
</reference>
<dbReference type="PANTHER" id="PTHR33480">
    <property type="entry name" value="SET DOMAIN-CONTAINING PROTEIN-RELATED"/>
    <property type="match status" value="1"/>
</dbReference>
<dbReference type="EMBL" id="JASPKY010000009">
    <property type="protein sequence ID" value="KAK9754233.1"/>
    <property type="molecule type" value="Genomic_DNA"/>
</dbReference>
<sequence>METRGKKILKLAGVTKVNNEKEARVNYKDTTKQYDKKEETIYLNEEKEPKKITVLQNISLNPLISPRSDDKSKLLTKVATENASTCKNSENMRITNILNTKELSFSDQSDVEDSIQDSDYVPETEVDSSSSAEIPYNNNTTFSYSPIVSPSAQLNINNNIGVIKKKRLWNKKDYCFYCDTEVMKFSRHILRHHSSEIEVQQIMALRTGDKRRKTLFTKLRNKGNFLKSTVDENIVPVRKPANGSQEKPNTSSYLPCKYCRGFYKRKYLFRHIKNCPHNTDDKKLRTNAQSDGQSLLTAYKRNDILTNEVFPVMKPDSISLTAKADPLICEVARRYLKSHREKQFRLVASRKMRQLASLLLEMRKKGNIRNMLSALDPSNFDSLVHCTKVISRYNPETQAYGAPSLAANMGTLLKECVDVANLMLMRKTGTKPDDLQKLKLLKDLIISEWRYEVSTLAISDLQQKKWNKPSLIPLAEDLALLKTYLNSSSDMLMKKLQEDCRDITAFKKLQELTYVQLILLNRRRVGELQRMTVSTYIDNINNQSSGEFDSCISESEKILMNSFKRVVIRGKRGRGVPVLFTDYMVKCTNLLLELRANFVQKENVHLFANLKSVNSINGSQVIYKIVRDAGVKNPLAITSTKLRKHLATMSQVINLSQQDLEQLASFMGHTSDIHKNYYRLPNDIYQTAKVSKLLLLSEKGQTSVFKGKALDEIDISLDIEEENDEDIINEEHMENLNENVEKGDVTSQSSQATEKPIYTTNKKVKRVLEPWTKEQKKVALEFFKNHINTKTAPKKAKKR</sequence>
<dbReference type="AlphaFoldDB" id="A0AAW1N7C0"/>